<organism evidence="2 3">
    <name type="scientific">Bacteroides caecimuris</name>
    <dbReference type="NCBI Taxonomy" id="1796613"/>
    <lineage>
        <taxon>Bacteria</taxon>
        <taxon>Pseudomonadati</taxon>
        <taxon>Bacteroidota</taxon>
        <taxon>Bacteroidia</taxon>
        <taxon>Bacteroidales</taxon>
        <taxon>Bacteroidaceae</taxon>
        <taxon>Bacteroides</taxon>
    </lineage>
</organism>
<dbReference type="AlphaFoldDB" id="A0A4S2CSS9"/>
<accession>A0A4S2CSS9</accession>
<feature type="transmembrane region" description="Helical" evidence="1">
    <location>
        <begin position="12"/>
        <end position="33"/>
    </location>
</feature>
<keyword evidence="1" id="KW-0472">Membrane</keyword>
<dbReference type="EMBL" id="SRYX01000055">
    <property type="protein sequence ID" value="TGY31451.1"/>
    <property type="molecule type" value="Genomic_DNA"/>
</dbReference>
<reference evidence="2 3" key="1">
    <citation type="submission" date="2019-04" db="EMBL/GenBank/DDBJ databases">
        <title>Microbes associate with the intestines of laboratory mice.</title>
        <authorList>
            <person name="Navarre W."/>
            <person name="Wong E."/>
            <person name="Huang K."/>
            <person name="Tropini C."/>
            <person name="Ng K."/>
            <person name="Yu B."/>
        </authorList>
    </citation>
    <scope>NUCLEOTIDE SEQUENCE [LARGE SCALE GENOMIC DNA]</scope>
    <source>
        <strain evidence="2 3">NM63_1-25</strain>
    </source>
</reference>
<keyword evidence="1" id="KW-0812">Transmembrane</keyword>
<dbReference type="InterPro" id="IPR039449">
    <property type="entry name" value="TssO"/>
</dbReference>
<comment type="caution">
    <text evidence="2">The sequence shown here is derived from an EMBL/GenBank/DDBJ whole genome shotgun (WGS) entry which is preliminary data.</text>
</comment>
<evidence type="ECO:0000313" key="2">
    <source>
        <dbReference type="EMBL" id="TGY31451.1"/>
    </source>
</evidence>
<name>A0A4S2CSS9_9BACE</name>
<protein>
    <recommendedName>
        <fullName evidence="4">Type VI secretion system transmembrane protein TssO</fullName>
    </recommendedName>
</protein>
<proteinExistence type="predicted"/>
<evidence type="ECO:0000313" key="3">
    <source>
        <dbReference type="Proteomes" id="UP000309566"/>
    </source>
</evidence>
<evidence type="ECO:0008006" key="4">
    <source>
        <dbReference type="Google" id="ProtNLM"/>
    </source>
</evidence>
<evidence type="ECO:0000256" key="1">
    <source>
        <dbReference type="SAM" id="Phobius"/>
    </source>
</evidence>
<sequence>MTKDEVLWGNIRFFLLLVFSVAAIYIILCRYVLNVPTEDSSELINDINHSEQIFELQHTHAQKAQNIWNRVDTLDFNVHQVQRMDEVKDAIYQLQYIYKENNMNTKFFFGVLSSRILKFQFDTKEELNSLVHNNALIERDLEECKANL</sequence>
<dbReference type="Pfam" id="PF17561">
    <property type="entry name" value="TssO"/>
    <property type="match status" value="1"/>
</dbReference>
<dbReference type="RefSeq" id="WP_136000049.1">
    <property type="nucleotide sequence ID" value="NZ_SRYX01000055.1"/>
</dbReference>
<dbReference type="Proteomes" id="UP000309566">
    <property type="component" value="Unassembled WGS sequence"/>
</dbReference>
<keyword evidence="1" id="KW-1133">Transmembrane helix</keyword>
<gene>
    <name evidence="2" type="ORF">E5353_13345</name>
</gene>